<protein>
    <recommendedName>
        <fullName evidence="2">SH3b domain-containing protein</fullName>
    </recommendedName>
</protein>
<dbReference type="AlphaFoldDB" id="A0A2C5WA06"/>
<feature type="region of interest" description="Disordered" evidence="1">
    <location>
        <begin position="1"/>
        <end position="47"/>
    </location>
</feature>
<evidence type="ECO:0000256" key="1">
    <source>
        <dbReference type="SAM" id="MobiDB-lite"/>
    </source>
</evidence>
<evidence type="ECO:0000313" key="4">
    <source>
        <dbReference type="Proteomes" id="UP000222460"/>
    </source>
</evidence>
<dbReference type="Pfam" id="PF08239">
    <property type="entry name" value="SH3_3"/>
    <property type="match status" value="1"/>
</dbReference>
<dbReference type="InterPro" id="IPR003646">
    <property type="entry name" value="SH3-like_bac-type"/>
</dbReference>
<name>A0A2C5WA06_PSEPU</name>
<dbReference type="SMART" id="SM00287">
    <property type="entry name" value="SH3b"/>
    <property type="match status" value="1"/>
</dbReference>
<reference evidence="4" key="1">
    <citation type="submission" date="2017-10" db="EMBL/GenBank/DDBJ databases">
        <title>FDA dAtabase for Regulatory Grade micrObial Sequences (FDA-ARGOS): Supporting development and validation of Infectious Disease Dx tests.</title>
        <authorList>
            <person name="Goldberg B."/>
            <person name="Campos J."/>
            <person name="Tallon L."/>
            <person name="Sadzewicz L."/>
            <person name="Ott S."/>
            <person name="Zhao X."/>
            <person name="Nagaraj S."/>
            <person name="Vavikolanu K."/>
            <person name="Aluvathingal J."/>
            <person name="Nadendla S."/>
            <person name="Geyer C."/>
            <person name="Sichtig H."/>
        </authorList>
    </citation>
    <scope>NUCLEOTIDE SEQUENCE [LARGE SCALE GENOMIC DNA]</scope>
    <source>
        <strain evidence="4">FDAARGOS_376</strain>
    </source>
</reference>
<dbReference type="PROSITE" id="PS51781">
    <property type="entry name" value="SH3B"/>
    <property type="match status" value="1"/>
</dbReference>
<comment type="caution">
    <text evidence="3">The sequence shown here is derived from an EMBL/GenBank/DDBJ whole genome shotgun (WGS) entry which is preliminary data.</text>
</comment>
<dbReference type="Gene3D" id="2.30.30.40">
    <property type="entry name" value="SH3 Domains"/>
    <property type="match status" value="1"/>
</dbReference>
<accession>A0A2C5WA06</accession>
<feature type="domain" description="SH3b" evidence="2">
    <location>
        <begin position="318"/>
        <end position="386"/>
    </location>
</feature>
<sequence>MASDKSNELPNLDEQAEGCLERNTPESEAKLDAANPELYSAPGQKSGMKLSSDVVEKYLAQSTAVQKLVESTEKLLRPTAAFQKLMDATQRMLLPSQEMQAFLETTGRALQPSLQAYGAFAASERMFKPSPQLQEMVARSEKIARSFAYYGVAPVAALENALQQSQSFKAMVAAMDVHNSSASLASVLGSFGKLKISPLLDLLSSTDHLKIQTLLDAYDGGEPPSDFNGIHPTSKEVEAEVIQALETSGRPKKLTVPAMALLLLLIHLLCQCYDNIAKWNDFRESVCDIEQRLGAFHSLAQARKAVRSALCDVPQSLTDSVRLTKKDEVNLREGPGMKEGVILSLPKFAPVEVIDSSNRDWLLVVYKHQGVEIEGWVSRKYVRSISK</sequence>
<proteinExistence type="predicted"/>
<dbReference type="EMBL" id="PDKZ01000002">
    <property type="protein sequence ID" value="PHH40604.1"/>
    <property type="molecule type" value="Genomic_DNA"/>
</dbReference>
<dbReference type="RefSeq" id="WP_098965490.1">
    <property type="nucleotide sequence ID" value="NZ_PDKZ01000002.1"/>
</dbReference>
<evidence type="ECO:0000313" key="3">
    <source>
        <dbReference type="EMBL" id="PHH40604.1"/>
    </source>
</evidence>
<evidence type="ECO:0000259" key="2">
    <source>
        <dbReference type="PROSITE" id="PS51781"/>
    </source>
</evidence>
<feature type="compositionally biased region" description="Basic and acidic residues" evidence="1">
    <location>
        <begin position="19"/>
        <end position="31"/>
    </location>
</feature>
<gene>
    <name evidence="3" type="ORF">CRX57_10610</name>
</gene>
<dbReference type="Proteomes" id="UP000222460">
    <property type="component" value="Unassembled WGS sequence"/>
</dbReference>
<organism evidence="3 4">
    <name type="scientific">Pseudomonas putida</name>
    <name type="common">Arthrobacter siderocapsulatus</name>
    <dbReference type="NCBI Taxonomy" id="303"/>
    <lineage>
        <taxon>Bacteria</taxon>
        <taxon>Pseudomonadati</taxon>
        <taxon>Pseudomonadota</taxon>
        <taxon>Gammaproteobacteria</taxon>
        <taxon>Pseudomonadales</taxon>
        <taxon>Pseudomonadaceae</taxon>
        <taxon>Pseudomonas</taxon>
    </lineage>
</organism>